<protein>
    <recommendedName>
        <fullName evidence="4">YjbQ family protein</fullName>
    </recommendedName>
</protein>
<dbReference type="Proteomes" id="UP000288215">
    <property type="component" value="Unassembled WGS sequence"/>
</dbReference>
<dbReference type="PANTHER" id="PTHR30615:SF8">
    <property type="entry name" value="UPF0047 PROTEIN C4A8.02C"/>
    <property type="match status" value="1"/>
</dbReference>
<dbReference type="AlphaFoldDB" id="A0A444L9J3"/>
<dbReference type="SUPFAM" id="SSF111038">
    <property type="entry name" value="YjbQ-like"/>
    <property type="match status" value="1"/>
</dbReference>
<dbReference type="PROSITE" id="PS01314">
    <property type="entry name" value="UPF0047"/>
    <property type="match status" value="1"/>
</dbReference>
<evidence type="ECO:0000256" key="1">
    <source>
        <dbReference type="ARBA" id="ARBA00005534"/>
    </source>
</evidence>
<dbReference type="Pfam" id="PF01894">
    <property type="entry name" value="YjbQ"/>
    <property type="match status" value="1"/>
</dbReference>
<reference evidence="2 3" key="1">
    <citation type="submission" date="2018-12" db="EMBL/GenBank/DDBJ databases">
        <title>The complete genome of the methanogenic archaea of the candidate phylum Verstraetearchaeota, obtained from the metagenome of underground thermal water.</title>
        <authorList>
            <person name="Kadnikov V.V."/>
            <person name="Mardanov A.V."/>
            <person name="Beletsky A.V."/>
            <person name="Karnachuk O.V."/>
            <person name="Ravin N.V."/>
        </authorList>
    </citation>
    <scope>NUCLEOTIDE SEQUENCE [LARGE SCALE GENOMIC DNA]</scope>
    <source>
        <strain evidence="2">Ch88</strain>
    </source>
</reference>
<dbReference type="Gene3D" id="2.60.120.460">
    <property type="entry name" value="YjbQ-like"/>
    <property type="match status" value="1"/>
</dbReference>
<organism evidence="2 3">
    <name type="scientific">Methanosuratincola subterraneus</name>
    <dbReference type="NCBI Taxonomy" id="2593994"/>
    <lineage>
        <taxon>Archaea</taxon>
        <taxon>Thermoproteota</taxon>
        <taxon>Methanosuratincolia</taxon>
        <taxon>Candidatus Methanomethylicales</taxon>
        <taxon>Candidatus Methanomethylicaceae</taxon>
        <taxon>Candidatus Methanosuratincola (ex Vanwonterghem et al. 2016)</taxon>
    </lineage>
</organism>
<dbReference type="NCBIfam" id="TIGR00149">
    <property type="entry name" value="TIGR00149_YjbQ"/>
    <property type="match status" value="1"/>
</dbReference>
<dbReference type="InterPro" id="IPR001602">
    <property type="entry name" value="UPF0047_YjbQ-like"/>
</dbReference>
<dbReference type="InterPro" id="IPR035917">
    <property type="entry name" value="YjbQ-like_sf"/>
</dbReference>
<evidence type="ECO:0000313" key="2">
    <source>
        <dbReference type="EMBL" id="RWX74257.1"/>
    </source>
</evidence>
<gene>
    <name evidence="2" type="ORF">Metus_0282</name>
</gene>
<dbReference type="EMBL" id="RXGA01000001">
    <property type="protein sequence ID" value="RWX74257.1"/>
    <property type="molecule type" value="Genomic_DNA"/>
</dbReference>
<evidence type="ECO:0008006" key="4">
    <source>
        <dbReference type="Google" id="ProtNLM"/>
    </source>
</evidence>
<comment type="caution">
    <text evidence="2">The sequence shown here is derived from an EMBL/GenBank/DDBJ whole genome shotgun (WGS) entry which is preliminary data.</text>
</comment>
<sequence>MSNLKVFTKNLVLDTGKRREAINITGEIQGAVTESGIRSGICLAFTTHSTSAIIVNEDEEGLKSDILKKTAEDFPESRAWAHNRIDDNADAHLAGAYLGPSVTIPVMGGRLALGTWQSVFFLELDGPRTGRRVIVQVMGE</sequence>
<dbReference type="PIRSF" id="PIRSF004681">
    <property type="entry name" value="UCP004681"/>
    <property type="match status" value="1"/>
</dbReference>
<name>A0A444L9J3_METS7</name>
<accession>A0A444L9J3</accession>
<evidence type="ECO:0000313" key="3">
    <source>
        <dbReference type="Proteomes" id="UP000288215"/>
    </source>
</evidence>
<proteinExistence type="inferred from homology"/>
<comment type="similarity">
    <text evidence="1">Belongs to the UPF0047 family.</text>
</comment>
<dbReference type="PANTHER" id="PTHR30615">
    <property type="entry name" value="UNCHARACTERIZED PROTEIN YJBQ-RELATED"/>
    <property type="match status" value="1"/>
</dbReference>